<organism evidence="1 2">
    <name type="scientific">Baekduia soli</name>
    <dbReference type="NCBI Taxonomy" id="496014"/>
    <lineage>
        <taxon>Bacteria</taxon>
        <taxon>Bacillati</taxon>
        <taxon>Actinomycetota</taxon>
        <taxon>Thermoleophilia</taxon>
        <taxon>Solirubrobacterales</taxon>
        <taxon>Baekduiaceae</taxon>
        <taxon>Baekduia</taxon>
    </lineage>
</organism>
<keyword evidence="2" id="KW-1185">Reference proteome</keyword>
<accession>A0A5B8U5Q1</accession>
<sequence>MSEHPLDTLERRLMAAAERQVAARRDRRTPRRGRIPRSRRALALVAALTSLLVGGGAWAATSLLSVGSPVPAPYRFGAPAPGRGLGLPVPGTVHLLTTTVADPAGGLPWGLRSFATSRGFTCVQVGRVLQGRIGLLGTQGAFGGDGRFHELRVGVIADGTTCVPHDGAGQGFLGVHLGAVPAGGAGPSKCIIYQSGRQTCPDRDLRSLDYGLLGPRATRVTYRTATGTRTVRALGPGGGYLVVGPRAPTREIRTKRGSLSSDMYLATLTPDSSVIARVDYGAGESCRVVPTLGLRGACADPPGFVPVAQPAVGAVRTPIAARVVDRRVMRVRFTARVAVVDATSAYTIMVYPPASCAPQGAIGTEVEHDVAAGGRVIKDVPMPCRRPGTYRVVVSYRTQARHPRVGTRPSLQDPGKRVGTLAVRLG</sequence>
<proteinExistence type="predicted"/>
<dbReference type="RefSeq" id="WP_146919787.1">
    <property type="nucleotide sequence ID" value="NZ_CP042430.1"/>
</dbReference>
<dbReference type="EMBL" id="CP042430">
    <property type="protein sequence ID" value="QEC48350.1"/>
    <property type="molecule type" value="Genomic_DNA"/>
</dbReference>
<dbReference type="KEGG" id="bsol:FSW04_12745"/>
<reference evidence="1 2" key="1">
    <citation type="journal article" date="2018" name="J. Microbiol.">
        <title>Baekduia soli gen. nov., sp. nov., a novel bacterium isolated from the soil of Baekdu Mountain and proposal of a novel family name, Baekduiaceae fam. nov.</title>
        <authorList>
            <person name="An D.S."/>
            <person name="Siddiqi M.Z."/>
            <person name="Kim K.H."/>
            <person name="Yu H.S."/>
            <person name="Im W.T."/>
        </authorList>
    </citation>
    <scope>NUCLEOTIDE SEQUENCE [LARGE SCALE GENOMIC DNA]</scope>
    <source>
        <strain evidence="1 2">BR7-21</strain>
    </source>
</reference>
<dbReference type="OrthoDB" id="5242691at2"/>
<gene>
    <name evidence="1" type="ORF">FSW04_12745</name>
</gene>
<protein>
    <submittedName>
        <fullName evidence="1">Uncharacterized protein</fullName>
    </submittedName>
</protein>
<dbReference type="AlphaFoldDB" id="A0A5B8U5Q1"/>
<name>A0A5B8U5Q1_9ACTN</name>
<evidence type="ECO:0000313" key="2">
    <source>
        <dbReference type="Proteomes" id="UP000321805"/>
    </source>
</evidence>
<dbReference type="Proteomes" id="UP000321805">
    <property type="component" value="Chromosome"/>
</dbReference>
<evidence type="ECO:0000313" key="1">
    <source>
        <dbReference type="EMBL" id="QEC48350.1"/>
    </source>
</evidence>